<dbReference type="RefSeq" id="WP_088901280.1">
    <property type="nucleotide sequence ID" value="NZ_JAJNEG010000028.1"/>
</dbReference>
<dbReference type="OrthoDB" id="247231at2157"/>
<sequence length="150" mass="15875">MPNQLTNTGDGLALQVTKPARSAGLVEEDADGDTSHRASVVAYGFDDAILVIDRDTDRVPMADRADLVALAATETESIHRGIDTRIQHSGNGYRVQVPATGTRLQAGDGLPCHAAPGLLVMAPLDSDAGTRRLLETRRTQALDTEADADD</sequence>
<name>A0A220SX59_9EURY</name>
<protein>
    <submittedName>
        <fullName evidence="1">Uncharacterized protein</fullName>
    </submittedName>
</protein>
<organism evidence="1">
    <name type="scientific">Halorubrum lacusprofundi</name>
    <dbReference type="NCBI Taxonomy" id="2247"/>
    <lineage>
        <taxon>Archaea</taxon>
        <taxon>Methanobacteriati</taxon>
        <taxon>Methanobacteriota</taxon>
        <taxon>Stenosarchaea group</taxon>
        <taxon>Halobacteria</taxon>
        <taxon>Halobacteriales</taxon>
        <taxon>Haloferacaceae</taxon>
        <taxon>Halorubrum</taxon>
    </lineage>
</organism>
<geneLocation type="plasmid" evidence="1">
    <name>pR1SE2</name>
</geneLocation>
<accession>A0A220SX59</accession>
<evidence type="ECO:0000313" key="1">
    <source>
        <dbReference type="EMBL" id="ASK38267.1"/>
    </source>
</evidence>
<reference evidence="1" key="1">
    <citation type="submission" date="2016-09" db="EMBL/GenBank/DDBJ databases">
        <title>A plasmid goes viral.</title>
        <authorList>
            <person name="Erdmann S."/>
            <person name="Tschitschko B."/>
            <person name="Cavicchioli R."/>
        </authorList>
    </citation>
    <scope>NUCLEOTIDE SEQUENCE</scope>
    <source>
        <strain evidence="1">HLS1</strain>
        <plasmid evidence="1">pR1SE2</plasmid>
    </source>
</reference>
<proteinExistence type="predicted"/>
<dbReference type="AlphaFoldDB" id="A0A220SX59"/>
<keyword evidence="1" id="KW-0614">Plasmid</keyword>
<dbReference type="EMBL" id="KX906370">
    <property type="protein sequence ID" value="ASK38267.1"/>
    <property type="molecule type" value="Genomic_DNA"/>
</dbReference>